<organism evidence="3 4">
    <name type="scientific">Actinocorallia libanotica</name>
    <dbReference type="NCBI Taxonomy" id="46162"/>
    <lineage>
        <taxon>Bacteria</taxon>
        <taxon>Bacillati</taxon>
        <taxon>Actinomycetota</taxon>
        <taxon>Actinomycetes</taxon>
        <taxon>Streptosporangiales</taxon>
        <taxon>Thermomonosporaceae</taxon>
        <taxon>Actinocorallia</taxon>
    </lineage>
</organism>
<reference evidence="3 4" key="1">
    <citation type="journal article" date="2019" name="Int. J. Syst. Evol. Microbiol.">
        <title>The Global Catalogue of Microorganisms (GCM) 10K type strain sequencing project: providing services to taxonomists for standard genome sequencing and annotation.</title>
        <authorList>
            <consortium name="The Broad Institute Genomics Platform"/>
            <consortium name="The Broad Institute Genome Sequencing Center for Infectious Disease"/>
            <person name="Wu L."/>
            <person name="Ma J."/>
        </authorList>
    </citation>
    <scope>NUCLEOTIDE SEQUENCE [LARGE SCALE GENOMIC DNA]</scope>
    <source>
        <strain evidence="3 4">JCM 10696</strain>
    </source>
</reference>
<proteinExistence type="inferred from homology"/>
<dbReference type="Gene3D" id="2.30.110.10">
    <property type="entry name" value="Electron Transport, Fmn-binding Protein, Chain A"/>
    <property type="match status" value="1"/>
</dbReference>
<dbReference type="PANTHER" id="PTHR39428">
    <property type="entry name" value="F420H(2)-DEPENDENT QUINONE REDUCTASE RV1261C"/>
    <property type="match status" value="1"/>
</dbReference>
<gene>
    <name evidence="3" type="ORF">GCM10009550_60810</name>
</gene>
<name>A0ABN1RUD4_9ACTN</name>
<dbReference type="PANTHER" id="PTHR39428:SF3">
    <property type="entry name" value="DEAZAFLAVIN-DEPENDENT NITROREDUCTASE"/>
    <property type="match status" value="1"/>
</dbReference>
<dbReference type="InterPro" id="IPR004378">
    <property type="entry name" value="F420H2_quin_Rdtase"/>
</dbReference>
<keyword evidence="4" id="KW-1185">Reference proteome</keyword>
<dbReference type="NCBIfam" id="TIGR00026">
    <property type="entry name" value="hi_GC_TIGR00026"/>
    <property type="match status" value="1"/>
</dbReference>
<evidence type="ECO:0000256" key="1">
    <source>
        <dbReference type="ARBA" id="ARBA00008710"/>
    </source>
</evidence>
<comment type="similarity">
    <text evidence="1">Belongs to the F420H(2)-dependent quinone reductase family.</text>
</comment>
<evidence type="ECO:0000313" key="3">
    <source>
        <dbReference type="EMBL" id="GAA0963965.1"/>
    </source>
</evidence>
<comment type="catalytic activity">
    <reaction evidence="2">
        <text>oxidized coenzyme F420-(gamma-L-Glu)(n) + a quinol + H(+) = reduced coenzyme F420-(gamma-L-Glu)(n) + a quinone</text>
        <dbReference type="Rhea" id="RHEA:39663"/>
        <dbReference type="Rhea" id="RHEA-COMP:12939"/>
        <dbReference type="Rhea" id="RHEA-COMP:14378"/>
        <dbReference type="ChEBI" id="CHEBI:15378"/>
        <dbReference type="ChEBI" id="CHEBI:24646"/>
        <dbReference type="ChEBI" id="CHEBI:132124"/>
        <dbReference type="ChEBI" id="CHEBI:133980"/>
        <dbReference type="ChEBI" id="CHEBI:139511"/>
    </reaction>
</comment>
<dbReference type="InterPro" id="IPR012349">
    <property type="entry name" value="Split_barrel_FMN-bd"/>
</dbReference>
<dbReference type="RefSeq" id="WP_344244538.1">
    <property type="nucleotide sequence ID" value="NZ_BAAAHH010000032.1"/>
</dbReference>
<dbReference type="Proteomes" id="UP001500665">
    <property type="component" value="Unassembled WGS sequence"/>
</dbReference>
<evidence type="ECO:0000313" key="4">
    <source>
        <dbReference type="Proteomes" id="UP001500665"/>
    </source>
</evidence>
<comment type="caution">
    <text evidence="3">The sequence shown here is derived from an EMBL/GenBank/DDBJ whole genome shotgun (WGS) entry which is preliminary data.</text>
</comment>
<accession>A0ABN1RUD4</accession>
<dbReference type="EMBL" id="BAAAHH010000032">
    <property type="protein sequence ID" value="GAA0963965.1"/>
    <property type="molecule type" value="Genomic_DNA"/>
</dbReference>
<dbReference type="Pfam" id="PF04075">
    <property type="entry name" value="F420H2_quin_red"/>
    <property type="match status" value="1"/>
</dbReference>
<sequence length="145" mass="16041">MPLKGEYEPSPVAPVAEQVELYERTGGEEGGMMQGLPVIILTTKGAKSGKIRKTPLMRVTDGTRYAVVASQGGAPKHPVWYHNIVSEPHVVLQDGPVVGDYVARRVEGDELDRWWARAVEAFPPYADYQKKTDRDIPVFVLEPSP</sequence>
<protein>
    <submittedName>
        <fullName evidence="3">Nitroreductase family deazaflavin-dependent oxidoreductase</fullName>
    </submittedName>
</protein>
<evidence type="ECO:0000256" key="2">
    <source>
        <dbReference type="ARBA" id="ARBA00049106"/>
    </source>
</evidence>